<dbReference type="AlphaFoldDB" id="A0A1K0GHU0"/>
<organism evidence="2 3">
    <name type="scientific">Ustilago bromivora</name>
    <dbReference type="NCBI Taxonomy" id="307758"/>
    <lineage>
        <taxon>Eukaryota</taxon>
        <taxon>Fungi</taxon>
        <taxon>Dikarya</taxon>
        <taxon>Basidiomycota</taxon>
        <taxon>Ustilaginomycotina</taxon>
        <taxon>Ustilaginomycetes</taxon>
        <taxon>Ustilaginales</taxon>
        <taxon>Ustilaginaceae</taxon>
        <taxon>Ustilago</taxon>
    </lineage>
</organism>
<dbReference type="CDD" id="cd00024">
    <property type="entry name" value="CD_CSD"/>
    <property type="match status" value="1"/>
</dbReference>
<evidence type="ECO:0000313" key="2">
    <source>
        <dbReference type="EMBL" id="SAM63623.1"/>
    </source>
</evidence>
<dbReference type="Gene3D" id="2.40.50.40">
    <property type="match status" value="1"/>
</dbReference>
<dbReference type="EMBL" id="LT558117">
    <property type="protein sequence ID" value="SAM63623.1"/>
    <property type="molecule type" value="Genomic_DNA"/>
</dbReference>
<dbReference type="InterPro" id="IPR016197">
    <property type="entry name" value="Chromo-like_dom_sf"/>
</dbReference>
<proteinExistence type="predicted"/>
<name>A0A1K0GHU0_9BASI</name>
<dbReference type="InterPro" id="IPR000953">
    <property type="entry name" value="Chromo/chromo_shadow_dom"/>
</dbReference>
<dbReference type="SUPFAM" id="SSF54160">
    <property type="entry name" value="Chromo domain-like"/>
    <property type="match status" value="1"/>
</dbReference>
<dbReference type="GO" id="GO:0006338">
    <property type="term" value="P:chromatin remodeling"/>
    <property type="evidence" value="ECO:0007669"/>
    <property type="project" value="UniProtKB-ARBA"/>
</dbReference>
<protein>
    <recommendedName>
        <fullName evidence="1">Chromo domain-containing protein</fullName>
    </recommendedName>
</protein>
<evidence type="ECO:0000259" key="1">
    <source>
        <dbReference type="PROSITE" id="PS50013"/>
    </source>
</evidence>
<accession>A0A1K0GHU0</accession>
<feature type="domain" description="Chromo" evidence="1">
    <location>
        <begin position="82"/>
        <end position="147"/>
    </location>
</feature>
<gene>
    <name evidence="2" type="ORF">UBRO_20427</name>
</gene>
<dbReference type="PROSITE" id="PS50013">
    <property type="entry name" value="CHROMO_2"/>
    <property type="match status" value="1"/>
</dbReference>
<dbReference type="Proteomes" id="UP000179920">
    <property type="component" value="Chromosome I"/>
</dbReference>
<sequence length="241" mass="27222">MSCDHPIPGTQRHTKFDPKKVSPFPIKQVLSHHHFRLDLPPNLYSDDLFDISQLEPAPKERDLFNCSLNVPSTTDCQGVTHFKVKAIVGQQHFRNYNQYHVKWHGDPHTTWEFEEDLLEDSVMGPDGCAGKLDSYEETMHNNRGSGRRRVPTEFSEIGRIDGPMTELVGIGRNKVLLQSSVGSVVPHSYNRPHRNWFEEASIANPARGGQWARKGSPPDEVGALHDDEIGVRRWAPTSGGR</sequence>
<reference evidence="3" key="1">
    <citation type="submission" date="2016-04" db="EMBL/GenBank/DDBJ databases">
        <authorList>
            <person name="Guldener U."/>
            <person name="Guldener U."/>
        </authorList>
    </citation>
    <scope>NUCLEOTIDE SEQUENCE [LARGE SCALE GENOMIC DNA]</scope>
    <source>
        <strain evidence="3">UB2112</strain>
    </source>
</reference>
<evidence type="ECO:0000313" key="3">
    <source>
        <dbReference type="Proteomes" id="UP000179920"/>
    </source>
</evidence>